<name>A0A0J9TJ44_PLAVI</name>
<feature type="transmembrane region" description="Helical" evidence="2">
    <location>
        <begin position="590"/>
        <end position="610"/>
    </location>
</feature>
<accession>A0A0J9TJ44</accession>
<dbReference type="Proteomes" id="UP000053776">
    <property type="component" value="Unassembled WGS sequence"/>
</dbReference>
<dbReference type="Pfam" id="PF05795">
    <property type="entry name" value="Plasmodium_Vir"/>
    <property type="match status" value="1"/>
</dbReference>
<evidence type="ECO:0000256" key="2">
    <source>
        <dbReference type="SAM" id="Phobius"/>
    </source>
</evidence>
<protein>
    <recommendedName>
        <fullName evidence="5">Variable surface protein</fullName>
    </recommendedName>
</protein>
<organism evidence="3 4">
    <name type="scientific">Plasmodium vivax Mauritania I</name>
    <dbReference type="NCBI Taxonomy" id="1035515"/>
    <lineage>
        <taxon>Eukaryota</taxon>
        <taxon>Sar</taxon>
        <taxon>Alveolata</taxon>
        <taxon>Apicomplexa</taxon>
        <taxon>Aconoidasida</taxon>
        <taxon>Haemosporida</taxon>
        <taxon>Plasmodiidae</taxon>
        <taxon>Plasmodium</taxon>
        <taxon>Plasmodium (Plasmodium)</taxon>
    </lineage>
</organism>
<evidence type="ECO:0000256" key="1">
    <source>
        <dbReference type="SAM" id="MobiDB-lite"/>
    </source>
</evidence>
<evidence type="ECO:0000313" key="3">
    <source>
        <dbReference type="EMBL" id="KMZ95229.1"/>
    </source>
</evidence>
<keyword evidence="2" id="KW-0472">Membrane</keyword>
<evidence type="ECO:0000313" key="4">
    <source>
        <dbReference type="Proteomes" id="UP000053776"/>
    </source>
</evidence>
<keyword evidence="2" id="KW-1133">Transmembrane helix</keyword>
<dbReference type="AlphaFoldDB" id="A0A0J9TJ44"/>
<evidence type="ECO:0008006" key="5">
    <source>
        <dbReference type="Google" id="ProtNLM"/>
    </source>
</evidence>
<gene>
    <name evidence="3" type="ORF">PVMG_05147</name>
</gene>
<dbReference type="EMBL" id="KQ234996">
    <property type="protein sequence ID" value="KMZ95229.1"/>
    <property type="molecule type" value="Genomic_DNA"/>
</dbReference>
<keyword evidence="2" id="KW-0812">Transmembrane</keyword>
<sequence>MFSNVLYRTTIFIVFIKYIITKETSIIIINMSKNIIIYIDTLNGYFFHRHYMINSGPNLDNLTSKKLYKQWSQGVNSLSYLSTCFDFPSTPPKISKNIIDLCGKLLRNLHDMQYRENDECYTCGHCKLLNYWLYDHVKQILGSQYKSKYTEIITELHKVWSNYKIHKLQDLGRLQIVVVDPPCKPETPIPDIQDIEDKKNIHEHCLNYYEISKNSSSNECQEYKDYIQRQSLPYLKFESLFPIYKDNCTTYYKHCKSYDPKNLGTDSNCPQKIEIAEPFEELAGPLGQTSLEEGGEREIRKEEKQVSEDKEREAGVRVDDRGRVIGGEETVEAMRTIQFDLDPGKAIRSGPAHVDGQGDVVLTDSEPSASNSFVMPYNISRRSYDYKSLFLDNHTKIKTEHEEICENIMNAYHIRSNTFQLNCNKSLNYLQDLEENGYTDIKQAQGTLYLYFWLYDKELKNVEYTGDRIDIYMKLLDSCFSNLHYNIVTTYQSNIRANNFEILKKLYDLYYKFDKIEHDNECKETKYECAKKCVDLYKEYIEDCHNKFNADFCNELEIFRNQFNGFISSKSEFNDKDLYIPWNIFSRKSVILLIPLVSLLVLSTFFFILYKVIIIIYKRIHIAQTFLLHILI</sequence>
<proteinExistence type="predicted"/>
<feature type="region of interest" description="Disordered" evidence="1">
    <location>
        <begin position="285"/>
        <end position="315"/>
    </location>
</feature>
<reference evidence="3 4" key="1">
    <citation type="submission" date="2011-08" db="EMBL/GenBank/DDBJ databases">
        <title>The Genome Sequence of Plasmodium vivax Mauritania I.</title>
        <authorList>
            <consortium name="The Broad Institute Genome Sequencing Platform"/>
            <consortium name="The Broad Institute Genome Sequencing Center for Infectious Disease"/>
            <person name="Neafsey D."/>
            <person name="Carlton J."/>
            <person name="Barnwell J."/>
            <person name="Collins W."/>
            <person name="Escalante A."/>
            <person name="Mullikin J."/>
            <person name="Saul A."/>
            <person name="Guigo R."/>
            <person name="Camara F."/>
            <person name="Young S.K."/>
            <person name="Zeng Q."/>
            <person name="Gargeya S."/>
            <person name="Fitzgerald M."/>
            <person name="Haas B."/>
            <person name="Abouelleil A."/>
            <person name="Alvarado L."/>
            <person name="Arachchi H.M."/>
            <person name="Berlin A."/>
            <person name="Brown A."/>
            <person name="Chapman S.B."/>
            <person name="Chen Z."/>
            <person name="Dunbar C."/>
            <person name="Freedman E."/>
            <person name="Gearin G."/>
            <person name="Gellesch M."/>
            <person name="Goldberg J."/>
            <person name="Griggs A."/>
            <person name="Gujja S."/>
            <person name="Heiman D."/>
            <person name="Howarth C."/>
            <person name="Larson L."/>
            <person name="Lui A."/>
            <person name="MacDonald P.J.P."/>
            <person name="Montmayeur A."/>
            <person name="Murphy C."/>
            <person name="Neiman D."/>
            <person name="Pearson M."/>
            <person name="Priest M."/>
            <person name="Roberts A."/>
            <person name="Saif S."/>
            <person name="Shea T."/>
            <person name="Shenoy N."/>
            <person name="Sisk P."/>
            <person name="Stolte C."/>
            <person name="Sykes S."/>
            <person name="Wortman J."/>
            <person name="Nusbaum C."/>
            <person name="Birren B."/>
        </authorList>
    </citation>
    <scope>NUCLEOTIDE SEQUENCE [LARGE SCALE GENOMIC DNA]</scope>
    <source>
        <strain evidence="3 4">Mauritania I</strain>
    </source>
</reference>
<dbReference type="InterPro" id="IPR008780">
    <property type="entry name" value="Plasmodium_Vir"/>
</dbReference>
<feature type="compositionally biased region" description="Basic and acidic residues" evidence="1">
    <location>
        <begin position="294"/>
        <end position="315"/>
    </location>
</feature>